<reference evidence="1" key="1">
    <citation type="submission" date="2022-11" db="EMBL/GenBank/DDBJ databases">
        <title>Methylomonas rapida sp. nov., Carotenoid-Producing Obligate Methanotrophs with High Growth Characteristics and Biotechnological Potential.</title>
        <authorList>
            <person name="Tikhonova E.N."/>
            <person name="Suleimanov R.Z."/>
            <person name="Miroshnikov K."/>
            <person name="Oshkin I.Y."/>
            <person name="Belova S.E."/>
            <person name="Danilova O.V."/>
            <person name="Ashikhmin A."/>
            <person name="Konopkin A."/>
            <person name="But S.Y."/>
            <person name="Khmelenina V.N."/>
            <person name="Kuznetsov N."/>
            <person name="Pimenov N.V."/>
            <person name="Dedysh S.N."/>
        </authorList>
    </citation>
    <scope>NUCLEOTIDE SEQUENCE</scope>
    <source>
        <strain evidence="1">MP1</strain>
    </source>
</reference>
<dbReference type="Gene3D" id="3.40.50.1820">
    <property type="entry name" value="alpha/beta hydrolase"/>
    <property type="match status" value="1"/>
</dbReference>
<gene>
    <name evidence="1" type="ORF">NM686_013985</name>
</gene>
<proteinExistence type="predicted"/>
<dbReference type="Proteomes" id="UP001162780">
    <property type="component" value="Chromosome"/>
</dbReference>
<name>A0ABY7GGZ1_9GAMM</name>
<dbReference type="Pfam" id="PF12048">
    <property type="entry name" value="DUF3530"/>
    <property type="match status" value="2"/>
</dbReference>
<evidence type="ECO:0000313" key="1">
    <source>
        <dbReference type="EMBL" id="WAR43484.1"/>
    </source>
</evidence>
<dbReference type="RefSeq" id="WP_255188452.1">
    <property type="nucleotide sequence ID" value="NZ_CP113517.1"/>
</dbReference>
<dbReference type="InterPro" id="IPR022529">
    <property type="entry name" value="DUF3530"/>
</dbReference>
<evidence type="ECO:0000313" key="2">
    <source>
        <dbReference type="Proteomes" id="UP001162780"/>
    </source>
</evidence>
<sequence length="258" mass="28410">MNHRLLALVVLAVLIGDARASDQRRELEFAEQLQAGTSAGNVVWLNSAGQRFLGIWTEAEKADNTNAVILLHDMGNHPDHQPLIRGLRTSLPEYNWATLAIQLPLREIGAEARDYYGLFDEARGRIQAAVAFLRGNGARNIALVGHGIGAAMAAYTISLEPDALLALAAISLPLPDSTLPQARIGDFLKQIALPFLDIYAEFDLPEVADTARQRRMLAKDNPVYRQVVINGEDHDYSHDPAMVVKRVHGWLTLNLNPN</sequence>
<accession>A0ABY7GGZ1</accession>
<protein>
    <submittedName>
        <fullName evidence="1">DUF3530 family protein</fullName>
    </submittedName>
</protein>
<dbReference type="EMBL" id="CP113517">
    <property type="protein sequence ID" value="WAR43484.1"/>
    <property type="molecule type" value="Genomic_DNA"/>
</dbReference>
<dbReference type="SUPFAM" id="SSF53474">
    <property type="entry name" value="alpha/beta-Hydrolases"/>
    <property type="match status" value="1"/>
</dbReference>
<keyword evidence="2" id="KW-1185">Reference proteome</keyword>
<dbReference type="InterPro" id="IPR029058">
    <property type="entry name" value="AB_hydrolase_fold"/>
</dbReference>
<organism evidence="1 2">
    <name type="scientific">Methylomonas rapida</name>
    <dbReference type="NCBI Taxonomy" id="2963939"/>
    <lineage>
        <taxon>Bacteria</taxon>
        <taxon>Pseudomonadati</taxon>
        <taxon>Pseudomonadota</taxon>
        <taxon>Gammaproteobacteria</taxon>
        <taxon>Methylococcales</taxon>
        <taxon>Methylococcaceae</taxon>
        <taxon>Methylomonas</taxon>
    </lineage>
</organism>